<dbReference type="InterPro" id="IPR003593">
    <property type="entry name" value="AAA+_ATPase"/>
</dbReference>
<evidence type="ECO:0000256" key="9">
    <source>
        <dbReference type="SAM" id="Coils"/>
    </source>
</evidence>
<accession>A0A8J6T6D0</accession>
<dbReference type="Proteomes" id="UP000650524">
    <property type="component" value="Unassembled WGS sequence"/>
</dbReference>
<dbReference type="SUPFAM" id="SSF52540">
    <property type="entry name" value="P-loop containing nucleoside triphosphate hydrolases"/>
    <property type="match status" value="2"/>
</dbReference>
<dbReference type="PANTHER" id="PTHR43790:SF1">
    <property type="entry name" value="XYLOSE IMPORT ATP-BINDING PROTEIN XYLG"/>
    <property type="match status" value="1"/>
</dbReference>
<evidence type="ECO:0000256" key="8">
    <source>
        <dbReference type="ARBA" id="ARBA00023136"/>
    </source>
</evidence>
<reference evidence="11 12" key="1">
    <citation type="submission" date="2020-08" db="EMBL/GenBank/DDBJ databases">
        <title>Bridging the membrane lipid divide: bacteria of the FCB group superphylum have the potential to synthesize archaeal ether lipids.</title>
        <authorList>
            <person name="Villanueva L."/>
            <person name="Von Meijenfeldt F.A.B."/>
            <person name="Westbye A.B."/>
            <person name="Yadav S."/>
            <person name="Hopmans E.C."/>
            <person name="Dutilh B.E."/>
            <person name="Sinninghe Damste J.S."/>
        </authorList>
    </citation>
    <scope>NUCLEOTIDE SEQUENCE [LARGE SCALE GENOMIC DNA]</scope>
    <source>
        <strain evidence="11">NIOZ-UU27</strain>
    </source>
</reference>
<name>A0A8J6T6D0_9DELT</name>
<gene>
    <name evidence="11" type="ORF">H8E19_06180</name>
</gene>
<evidence type="ECO:0000256" key="5">
    <source>
        <dbReference type="ARBA" id="ARBA00022741"/>
    </source>
</evidence>
<proteinExistence type="predicted"/>
<dbReference type="Gene3D" id="3.40.50.300">
    <property type="entry name" value="P-loop containing nucleotide triphosphate hydrolases"/>
    <property type="match status" value="2"/>
</dbReference>
<keyword evidence="6 11" id="KW-0067">ATP-binding</keyword>
<evidence type="ECO:0000313" key="11">
    <source>
        <dbReference type="EMBL" id="MBC8176976.1"/>
    </source>
</evidence>
<dbReference type="EMBL" id="JACNJD010000178">
    <property type="protein sequence ID" value="MBC8176976.1"/>
    <property type="molecule type" value="Genomic_DNA"/>
</dbReference>
<feature type="domain" description="ABC transporter" evidence="10">
    <location>
        <begin position="13"/>
        <end position="249"/>
    </location>
</feature>
<dbReference type="InterPro" id="IPR003439">
    <property type="entry name" value="ABC_transporter-like_ATP-bd"/>
</dbReference>
<keyword evidence="3" id="KW-0762">Sugar transport</keyword>
<feature type="coiled-coil region" evidence="9">
    <location>
        <begin position="120"/>
        <end position="147"/>
    </location>
</feature>
<evidence type="ECO:0000259" key="10">
    <source>
        <dbReference type="PROSITE" id="PS50893"/>
    </source>
</evidence>
<keyword evidence="9" id="KW-0175">Coiled coil</keyword>
<dbReference type="InterPro" id="IPR050107">
    <property type="entry name" value="ABC_carbohydrate_import_ATPase"/>
</dbReference>
<dbReference type="Pfam" id="PF00005">
    <property type="entry name" value="ABC_tran"/>
    <property type="match status" value="2"/>
</dbReference>
<protein>
    <submittedName>
        <fullName evidence="11">Sugar ABC transporter ATP-binding protein</fullName>
    </submittedName>
</protein>
<evidence type="ECO:0000256" key="2">
    <source>
        <dbReference type="ARBA" id="ARBA00022475"/>
    </source>
</evidence>
<keyword evidence="1" id="KW-0813">Transport</keyword>
<organism evidence="11 12">
    <name type="scientific">Candidatus Desulfacyla euxinica</name>
    <dbReference type="NCBI Taxonomy" id="2841693"/>
    <lineage>
        <taxon>Bacteria</taxon>
        <taxon>Deltaproteobacteria</taxon>
        <taxon>Candidatus Desulfacyla</taxon>
    </lineage>
</organism>
<dbReference type="PROSITE" id="PS50893">
    <property type="entry name" value="ABC_TRANSPORTER_2"/>
    <property type="match status" value="2"/>
</dbReference>
<keyword evidence="4" id="KW-0677">Repeat</keyword>
<dbReference type="GO" id="GO:0005524">
    <property type="term" value="F:ATP binding"/>
    <property type="evidence" value="ECO:0007669"/>
    <property type="project" value="UniProtKB-KW"/>
</dbReference>
<evidence type="ECO:0000256" key="6">
    <source>
        <dbReference type="ARBA" id="ARBA00022840"/>
    </source>
</evidence>
<sequence length="512" mass="56164">MEKIGGGTLVPFLEAEKISKAFDGVQALDNVSISIDAGAIHCFVGENGSGKSTLIKIIGGILRPDTGQMRINGRPFTPGRAIESIRQGIQIIYQDLALFPNLTVAENISLNQLIEKRNKLVSRKKLIQTAKKALAEIEEECDLFEKVENLSMSKRQVVAITRALTQNARLIIMDEPTSAITKAEVDHLFSVITRLKQKGIATLFVSHKLGEIFEIAENVSIIRDGVKVGDYKAEALDDRKLTFLMTGQEIVSKPYLPKGNGPSQSHLLELTNLTRKGHYQNVNLFVNQGDILGITGLIGSGRTELALSLFGLNRPDSGEIILEGKPVSIRSSREAVRLGVGYLPEDRLLQGLAIEKSIGDNILATIVGKVLTRLRLISGEQRKRIESKWIKDLDIKTPSPAMPASSLSGGNQQRVVLAKWLATDLKLFILDGPTIGIDIASKNNIHHIIRDFAHRGVGVIMISDEIPEVLQHCNRVIVMREGRIEAEIEDVQGVSEEYIFDLAAAKKVGQGM</sequence>
<keyword evidence="7" id="KW-1278">Translocase</keyword>
<dbReference type="InterPro" id="IPR027417">
    <property type="entry name" value="P-loop_NTPase"/>
</dbReference>
<evidence type="ECO:0000256" key="7">
    <source>
        <dbReference type="ARBA" id="ARBA00022967"/>
    </source>
</evidence>
<dbReference type="PANTHER" id="PTHR43790">
    <property type="entry name" value="CARBOHYDRATE TRANSPORT ATP-BINDING PROTEIN MG119-RELATED"/>
    <property type="match status" value="1"/>
</dbReference>
<dbReference type="InterPro" id="IPR017871">
    <property type="entry name" value="ABC_transporter-like_CS"/>
</dbReference>
<evidence type="ECO:0000313" key="12">
    <source>
        <dbReference type="Proteomes" id="UP000650524"/>
    </source>
</evidence>
<dbReference type="CDD" id="cd03215">
    <property type="entry name" value="ABC_Carb_Monos_II"/>
    <property type="match status" value="1"/>
</dbReference>
<dbReference type="GO" id="GO:0016887">
    <property type="term" value="F:ATP hydrolysis activity"/>
    <property type="evidence" value="ECO:0007669"/>
    <property type="project" value="InterPro"/>
</dbReference>
<dbReference type="SMART" id="SM00382">
    <property type="entry name" value="AAA"/>
    <property type="match status" value="2"/>
</dbReference>
<dbReference type="PROSITE" id="PS00211">
    <property type="entry name" value="ABC_TRANSPORTER_1"/>
    <property type="match status" value="1"/>
</dbReference>
<dbReference type="AlphaFoldDB" id="A0A8J6T6D0"/>
<feature type="domain" description="ABC transporter" evidence="10">
    <location>
        <begin position="263"/>
        <end position="506"/>
    </location>
</feature>
<comment type="caution">
    <text evidence="11">The sequence shown here is derived from an EMBL/GenBank/DDBJ whole genome shotgun (WGS) entry which is preliminary data.</text>
</comment>
<keyword evidence="2" id="KW-1003">Cell membrane</keyword>
<evidence type="ECO:0000256" key="3">
    <source>
        <dbReference type="ARBA" id="ARBA00022597"/>
    </source>
</evidence>
<keyword evidence="8" id="KW-0472">Membrane</keyword>
<evidence type="ECO:0000256" key="4">
    <source>
        <dbReference type="ARBA" id="ARBA00022737"/>
    </source>
</evidence>
<evidence type="ECO:0000256" key="1">
    <source>
        <dbReference type="ARBA" id="ARBA00022448"/>
    </source>
</evidence>
<keyword evidence="5" id="KW-0547">Nucleotide-binding</keyword>
<dbReference type="CDD" id="cd03216">
    <property type="entry name" value="ABC_Carb_Monos_I"/>
    <property type="match status" value="1"/>
</dbReference>